<accession>A0A9D1MU51</accession>
<evidence type="ECO:0000313" key="2">
    <source>
        <dbReference type="Proteomes" id="UP000824125"/>
    </source>
</evidence>
<dbReference type="Proteomes" id="UP000824125">
    <property type="component" value="Unassembled WGS sequence"/>
</dbReference>
<gene>
    <name evidence="1" type="ORF">IAD23_02690</name>
</gene>
<dbReference type="EMBL" id="DVNM01000015">
    <property type="protein sequence ID" value="HIU68851.1"/>
    <property type="molecule type" value="Genomic_DNA"/>
</dbReference>
<name>A0A9D1MU51_9FIRM</name>
<dbReference type="SUPFAM" id="SSF52038">
    <property type="entry name" value="Barstar-related"/>
    <property type="match status" value="1"/>
</dbReference>
<dbReference type="Gene3D" id="3.30.370.10">
    <property type="entry name" value="Barstar-like"/>
    <property type="match status" value="1"/>
</dbReference>
<organism evidence="1 2">
    <name type="scientific">Candidatus Scybalenecus merdavium</name>
    <dbReference type="NCBI Taxonomy" id="2840939"/>
    <lineage>
        <taxon>Bacteria</taxon>
        <taxon>Bacillati</taxon>
        <taxon>Bacillota</taxon>
        <taxon>Clostridia</taxon>
        <taxon>Eubacteriales</taxon>
        <taxon>Oscillospiraceae</taxon>
        <taxon>Oscillospiraceae incertae sedis</taxon>
        <taxon>Candidatus Scybalenecus</taxon>
    </lineage>
</organism>
<reference evidence="1" key="2">
    <citation type="journal article" date="2021" name="PeerJ">
        <title>Extensive microbial diversity within the chicken gut microbiome revealed by metagenomics and culture.</title>
        <authorList>
            <person name="Gilroy R."/>
            <person name="Ravi A."/>
            <person name="Getino M."/>
            <person name="Pursley I."/>
            <person name="Horton D.L."/>
            <person name="Alikhan N.F."/>
            <person name="Baker D."/>
            <person name="Gharbi K."/>
            <person name="Hall N."/>
            <person name="Watson M."/>
            <person name="Adriaenssens E.M."/>
            <person name="Foster-Nyarko E."/>
            <person name="Jarju S."/>
            <person name="Secka A."/>
            <person name="Antonio M."/>
            <person name="Oren A."/>
            <person name="Chaudhuri R.R."/>
            <person name="La Ragione R."/>
            <person name="Hildebrand F."/>
            <person name="Pallen M.J."/>
        </authorList>
    </citation>
    <scope>NUCLEOTIDE SEQUENCE</scope>
    <source>
        <strain evidence="1">CHK176-6737</strain>
    </source>
</reference>
<proteinExistence type="predicted"/>
<evidence type="ECO:0000313" key="1">
    <source>
        <dbReference type="EMBL" id="HIU68851.1"/>
    </source>
</evidence>
<dbReference type="AlphaFoldDB" id="A0A9D1MU51"/>
<protein>
    <submittedName>
        <fullName evidence="1">Uncharacterized protein</fullName>
    </submittedName>
</protein>
<dbReference type="InterPro" id="IPR035905">
    <property type="entry name" value="Barstar-like_sf"/>
</dbReference>
<sequence length="100" mass="11793">MENRKKKEIIIDLAGIEYLYPFYKLLIQKLQLSIITGLNPDALSGFLREPWEEDRYVRFVGVSKINTDIRTELSIIEKMFNRVKTFQAKCGNEFTWSEEA</sequence>
<comment type="caution">
    <text evidence="1">The sequence shown here is derived from an EMBL/GenBank/DDBJ whole genome shotgun (WGS) entry which is preliminary data.</text>
</comment>
<reference evidence="1" key="1">
    <citation type="submission" date="2020-10" db="EMBL/GenBank/DDBJ databases">
        <authorList>
            <person name="Gilroy R."/>
        </authorList>
    </citation>
    <scope>NUCLEOTIDE SEQUENCE</scope>
    <source>
        <strain evidence="1">CHK176-6737</strain>
    </source>
</reference>